<feature type="non-terminal residue" evidence="1">
    <location>
        <position position="1"/>
    </location>
</feature>
<name>A0ACA9RU12_9GLOM</name>
<sequence length="417" mass="46045">HWHGLSLTSNNQYDGVPGLTQCPIPNDGSFLYHFTVTQFGTYWYHSHSGGQFVDGLKGPLIINNPNDPYLTQYDFEYVITLSEWYNLPTNVLDPILLSPSYGGGEPNPISGDISGKGQYNCTLAPNNTCNPNNGVAKYVVQSGKRYRFRIINMSGAAHYIFSIDEHPLTLIEVDGNLINNVTLNTIPINTAQRYSVILNANMPVKNYYIRAKLSTCTAINQSLSSDYPLDPNVLGVLRYEGANDTIPDSIAYPLNQSDECSDVNPNILKPLEFKPPNNATHEIDFNITFGNLPTTGGMAFINNSSFVSNAGYPTNRKIMDLQGDNFLKEQNAYAYECSTENCVGDAVDIYISVNTPQSHPFHMHGHSFFVIYNGQNASGVGPPDPSNFNLIDPVYRDTVTVQGNSVTVIRYPIDNPG</sequence>
<comment type="caution">
    <text evidence="1">The sequence shown here is derived from an EMBL/GenBank/DDBJ whole genome shotgun (WGS) entry which is preliminary data.</text>
</comment>
<feature type="non-terminal residue" evidence="1">
    <location>
        <position position="417"/>
    </location>
</feature>
<organism evidence="1 2">
    <name type="scientific">Racocetra persica</name>
    <dbReference type="NCBI Taxonomy" id="160502"/>
    <lineage>
        <taxon>Eukaryota</taxon>
        <taxon>Fungi</taxon>
        <taxon>Fungi incertae sedis</taxon>
        <taxon>Mucoromycota</taxon>
        <taxon>Glomeromycotina</taxon>
        <taxon>Glomeromycetes</taxon>
        <taxon>Diversisporales</taxon>
        <taxon>Gigasporaceae</taxon>
        <taxon>Racocetra</taxon>
    </lineage>
</organism>
<proteinExistence type="predicted"/>
<evidence type="ECO:0000313" key="1">
    <source>
        <dbReference type="EMBL" id="CAG8809459.1"/>
    </source>
</evidence>
<evidence type="ECO:0000313" key="2">
    <source>
        <dbReference type="Proteomes" id="UP000789920"/>
    </source>
</evidence>
<keyword evidence="2" id="KW-1185">Reference proteome</keyword>
<reference evidence="1" key="1">
    <citation type="submission" date="2021-06" db="EMBL/GenBank/DDBJ databases">
        <authorList>
            <person name="Kallberg Y."/>
            <person name="Tangrot J."/>
            <person name="Rosling A."/>
        </authorList>
    </citation>
    <scope>NUCLEOTIDE SEQUENCE</scope>
    <source>
        <strain evidence="1">MA461A</strain>
    </source>
</reference>
<gene>
    <name evidence="1" type="ORF">RPERSI_LOCUS22865</name>
</gene>
<dbReference type="EMBL" id="CAJVQC010070157">
    <property type="protein sequence ID" value="CAG8809459.1"/>
    <property type="molecule type" value="Genomic_DNA"/>
</dbReference>
<accession>A0ACA9RU12</accession>
<dbReference type="Proteomes" id="UP000789920">
    <property type="component" value="Unassembled WGS sequence"/>
</dbReference>
<protein>
    <submittedName>
        <fullName evidence="1">30106_t:CDS:1</fullName>
    </submittedName>
</protein>